<name>A0A6G0XY50_APHCR</name>
<evidence type="ECO:0000259" key="3">
    <source>
        <dbReference type="Pfam" id="PF03435"/>
    </source>
</evidence>
<comment type="caution">
    <text evidence="4">The sequence shown here is derived from an EMBL/GenBank/DDBJ whole genome shotgun (WGS) entry which is preliminary data.</text>
</comment>
<dbReference type="InterPro" id="IPR005097">
    <property type="entry name" value="Sacchrp_dh_NADP-bd"/>
</dbReference>
<dbReference type="SUPFAM" id="SSF51735">
    <property type="entry name" value="NAD(P)-binding Rossmann-fold domains"/>
    <property type="match status" value="1"/>
</dbReference>
<evidence type="ECO:0000256" key="2">
    <source>
        <dbReference type="SAM" id="Phobius"/>
    </source>
</evidence>
<keyword evidence="5" id="KW-1185">Reference proteome</keyword>
<evidence type="ECO:0000256" key="1">
    <source>
        <dbReference type="ARBA" id="ARBA00038048"/>
    </source>
</evidence>
<dbReference type="GO" id="GO:0005811">
    <property type="term" value="C:lipid droplet"/>
    <property type="evidence" value="ECO:0007669"/>
    <property type="project" value="TreeGrafter"/>
</dbReference>
<protein>
    <submittedName>
        <fullName evidence="4">Saccharopine dehydrogenase-like oxidoreductase</fullName>
    </submittedName>
</protein>
<keyword evidence="2" id="KW-1133">Transmembrane helix</keyword>
<dbReference type="OrthoDB" id="10268090at2759"/>
<dbReference type="Proteomes" id="UP000478052">
    <property type="component" value="Unassembled WGS sequence"/>
</dbReference>
<dbReference type="PANTHER" id="PTHR12286">
    <property type="entry name" value="SACCHAROPINE DEHYDROGENASE-LIKE OXIDOREDUCTASE"/>
    <property type="match status" value="1"/>
</dbReference>
<dbReference type="GO" id="GO:0009247">
    <property type="term" value="P:glycolipid biosynthetic process"/>
    <property type="evidence" value="ECO:0007669"/>
    <property type="project" value="TreeGrafter"/>
</dbReference>
<dbReference type="AlphaFoldDB" id="A0A6G0XY50"/>
<dbReference type="EMBL" id="VUJU01007457">
    <property type="protein sequence ID" value="KAF0745525.1"/>
    <property type="molecule type" value="Genomic_DNA"/>
</dbReference>
<proteinExistence type="inferred from homology"/>
<dbReference type="InterPro" id="IPR036291">
    <property type="entry name" value="NAD(P)-bd_dom_sf"/>
</dbReference>
<feature type="transmembrane region" description="Helical" evidence="2">
    <location>
        <begin position="315"/>
        <end position="340"/>
    </location>
</feature>
<keyword evidence="2" id="KW-0812">Transmembrane</keyword>
<feature type="non-terminal residue" evidence="4">
    <location>
        <position position="353"/>
    </location>
</feature>
<dbReference type="Gene3D" id="3.40.50.720">
    <property type="entry name" value="NAD(P)-binding Rossmann-like Domain"/>
    <property type="match status" value="1"/>
</dbReference>
<keyword evidence="2" id="KW-0472">Membrane</keyword>
<dbReference type="InterPro" id="IPR051276">
    <property type="entry name" value="Saccharopine_DH-like_oxidrdct"/>
</dbReference>
<sequence length="353" mass="40796">MEAKILDQEITAEQNPANIQIANTRSNRKYDIIIIGASGYTGRHVTMEMGRISQTYNLTWAVAGRNIKKLQNILNELYKKLDGYEDKKIDIIYADLYDFETVMKMAQTTSVVINCTTPYYIFGEVVVKSCVLTSTHYVDVTGEPLFMEKMAYKYDKQAEENNSIIVNGVDMESVPADLGVEFLYQHFNGELKHVDMYKKVYLSEIIFTYSNFYIKIQFNILPGMIHHSIWTSFLLHLATKKRRLYYRNLLDELMGITRIEPTVSKLFHRQQLSMLSDDKKWCLACPEPDQAVVTRSIHHAKTKERLPYNFNARGYRVLTGLIPGILALLLFLFLSILAIIQPIRFLLVQSCLK</sequence>
<accession>A0A6G0XY50</accession>
<dbReference type="GO" id="GO:0005886">
    <property type="term" value="C:plasma membrane"/>
    <property type="evidence" value="ECO:0007669"/>
    <property type="project" value="TreeGrafter"/>
</dbReference>
<feature type="transmembrane region" description="Helical" evidence="2">
    <location>
        <begin position="220"/>
        <end position="238"/>
    </location>
</feature>
<evidence type="ECO:0000313" key="5">
    <source>
        <dbReference type="Proteomes" id="UP000478052"/>
    </source>
</evidence>
<gene>
    <name evidence="4" type="ORF">FWK35_00022034</name>
</gene>
<dbReference type="GO" id="GO:0005739">
    <property type="term" value="C:mitochondrion"/>
    <property type="evidence" value="ECO:0007669"/>
    <property type="project" value="TreeGrafter"/>
</dbReference>
<dbReference type="PANTHER" id="PTHR12286:SF5">
    <property type="entry name" value="SACCHAROPINE DEHYDROGENASE-LIKE OXIDOREDUCTASE"/>
    <property type="match status" value="1"/>
</dbReference>
<organism evidence="4 5">
    <name type="scientific">Aphis craccivora</name>
    <name type="common">Cowpea aphid</name>
    <dbReference type="NCBI Taxonomy" id="307492"/>
    <lineage>
        <taxon>Eukaryota</taxon>
        <taxon>Metazoa</taxon>
        <taxon>Ecdysozoa</taxon>
        <taxon>Arthropoda</taxon>
        <taxon>Hexapoda</taxon>
        <taxon>Insecta</taxon>
        <taxon>Pterygota</taxon>
        <taxon>Neoptera</taxon>
        <taxon>Paraneoptera</taxon>
        <taxon>Hemiptera</taxon>
        <taxon>Sternorrhyncha</taxon>
        <taxon>Aphidomorpha</taxon>
        <taxon>Aphidoidea</taxon>
        <taxon>Aphididae</taxon>
        <taxon>Aphidini</taxon>
        <taxon>Aphis</taxon>
        <taxon>Aphis</taxon>
    </lineage>
</organism>
<evidence type="ECO:0000313" key="4">
    <source>
        <dbReference type="EMBL" id="KAF0745525.1"/>
    </source>
</evidence>
<reference evidence="4 5" key="1">
    <citation type="submission" date="2019-08" db="EMBL/GenBank/DDBJ databases">
        <title>Whole genome of Aphis craccivora.</title>
        <authorList>
            <person name="Voronova N.V."/>
            <person name="Shulinski R.S."/>
            <person name="Bandarenka Y.V."/>
            <person name="Zhorov D.G."/>
            <person name="Warner D."/>
        </authorList>
    </citation>
    <scope>NUCLEOTIDE SEQUENCE [LARGE SCALE GENOMIC DNA]</scope>
    <source>
        <strain evidence="4">180601</strain>
        <tissue evidence="4">Whole Body</tissue>
    </source>
</reference>
<comment type="similarity">
    <text evidence="1">Belongs to the saccharopine dehydrogenase family.</text>
</comment>
<feature type="domain" description="Saccharopine dehydrogenase NADP binding" evidence="3">
    <location>
        <begin position="32"/>
        <end position="166"/>
    </location>
</feature>
<dbReference type="Pfam" id="PF03435">
    <property type="entry name" value="Sacchrp_dh_NADP"/>
    <property type="match status" value="1"/>
</dbReference>